<feature type="transmembrane region" description="Helical" evidence="8">
    <location>
        <begin position="191"/>
        <end position="210"/>
    </location>
</feature>
<keyword evidence="7 8" id="KW-0472">Membrane</keyword>
<feature type="transmembrane region" description="Helical" evidence="8">
    <location>
        <begin position="74"/>
        <end position="93"/>
    </location>
</feature>
<organism evidence="9 10">
    <name type="scientific">Actinomycetospora cinnamomea</name>
    <dbReference type="NCBI Taxonomy" id="663609"/>
    <lineage>
        <taxon>Bacteria</taxon>
        <taxon>Bacillati</taxon>
        <taxon>Actinomycetota</taxon>
        <taxon>Actinomycetes</taxon>
        <taxon>Pseudonocardiales</taxon>
        <taxon>Pseudonocardiaceae</taxon>
        <taxon>Actinomycetospora</taxon>
    </lineage>
</organism>
<evidence type="ECO:0000256" key="7">
    <source>
        <dbReference type="ARBA" id="ARBA00023136"/>
    </source>
</evidence>
<sequence length="242" mass="23400">MSAAGTAALVGAPVLLGALTQRATGLGLALVAAPFLVAVLGARDGVSFGNALQVVLCLVVLVRTRRGVDLRAAGLLLAGAVVAVPLGALVVGALPEGPLLVVVGLLAAAAVVLSLVPRLAGGLGGTTGGLGAGAAAGFVNVTAGVGGPVLSAYALGRRWGPEVFVPTAQLVLLVINLAALLSKGAPRLEPVVWSTGLVGLAVGVALGDHVARGLDERTARRAVAALALVGALATVVRGVATS</sequence>
<proteinExistence type="inferred from homology"/>
<evidence type="ECO:0000256" key="5">
    <source>
        <dbReference type="ARBA" id="ARBA00022692"/>
    </source>
</evidence>
<evidence type="ECO:0000256" key="1">
    <source>
        <dbReference type="ARBA" id="ARBA00004651"/>
    </source>
</evidence>
<evidence type="ECO:0000256" key="6">
    <source>
        <dbReference type="ARBA" id="ARBA00022989"/>
    </source>
</evidence>
<keyword evidence="6 8" id="KW-1133">Transmembrane helix</keyword>
<comment type="caution">
    <text evidence="9">The sequence shown here is derived from an EMBL/GenBank/DDBJ whole genome shotgun (WGS) entry which is preliminary data.</text>
</comment>
<comment type="subcellular location">
    <subcellularLocation>
        <location evidence="1 8">Cell membrane</location>
        <topology evidence="1 8">Multi-pass membrane protein</topology>
    </subcellularLocation>
</comment>
<keyword evidence="5 8" id="KW-0812">Transmembrane</keyword>
<keyword evidence="4 8" id="KW-1003">Cell membrane</keyword>
<evidence type="ECO:0000256" key="4">
    <source>
        <dbReference type="ARBA" id="ARBA00022475"/>
    </source>
</evidence>
<feature type="transmembrane region" description="Helical" evidence="8">
    <location>
        <begin position="222"/>
        <end position="240"/>
    </location>
</feature>
<name>A0A2U1E7F6_9PSEU</name>
<keyword evidence="3" id="KW-0813">Transport</keyword>
<dbReference type="InterPro" id="IPR052017">
    <property type="entry name" value="TSUP"/>
</dbReference>
<evidence type="ECO:0000256" key="8">
    <source>
        <dbReference type="RuleBase" id="RU363041"/>
    </source>
</evidence>
<comment type="similarity">
    <text evidence="2 8">Belongs to the 4-toluene sulfonate uptake permease (TSUP) (TC 2.A.102) family.</text>
</comment>
<gene>
    <name evidence="9" type="ORF">C8D89_13520</name>
</gene>
<dbReference type="Pfam" id="PF01925">
    <property type="entry name" value="TauE"/>
    <property type="match status" value="1"/>
</dbReference>
<dbReference type="PANTHER" id="PTHR30269:SF37">
    <property type="entry name" value="MEMBRANE TRANSPORTER PROTEIN"/>
    <property type="match status" value="1"/>
</dbReference>
<dbReference type="PANTHER" id="PTHR30269">
    <property type="entry name" value="TRANSMEMBRANE PROTEIN YFCA"/>
    <property type="match status" value="1"/>
</dbReference>
<reference evidence="9 10" key="1">
    <citation type="submission" date="2018-04" db="EMBL/GenBank/DDBJ databases">
        <title>Genomic Encyclopedia of Type Strains, Phase IV (KMG-IV): sequencing the most valuable type-strain genomes for metagenomic binning, comparative biology and taxonomic classification.</title>
        <authorList>
            <person name="Goeker M."/>
        </authorList>
    </citation>
    <scope>NUCLEOTIDE SEQUENCE [LARGE SCALE GENOMIC DNA]</scope>
    <source>
        <strain evidence="9 10">DSM 45771</strain>
    </source>
</reference>
<dbReference type="GO" id="GO:0005886">
    <property type="term" value="C:plasma membrane"/>
    <property type="evidence" value="ECO:0007669"/>
    <property type="project" value="UniProtKB-SubCell"/>
</dbReference>
<protein>
    <recommendedName>
        <fullName evidence="8">Probable membrane transporter protein</fullName>
    </recommendedName>
</protein>
<evidence type="ECO:0000313" key="9">
    <source>
        <dbReference type="EMBL" id="PVY95884.1"/>
    </source>
</evidence>
<dbReference type="EMBL" id="QEKW01000035">
    <property type="protein sequence ID" value="PVY95884.1"/>
    <property type="molecule type" value="Genomic_DNA"/>
</dbReference>
<accession>A0A2U1E7F6</accession>
<evidence type="ECO:0000256" key="3">
    <source>
        <dbReference type="ARBA" id="ARBA00022448"/>
    </source>
</evidence>
<feature type="transmembrane region" description="Helical" evidence="8">
    <location>
        <begin position="45"/>
        <end position="62"/>
    </location>
</feature>
<dbReference type="Proteomes" id="UP000245639">
    <property type="component" value="Unassembled WGS sequence"/>
</dbReference>
<dbReference type="AlphaFoldDB" id="A0A2U1E7F6"/>
<dbReference type="InterPro" id="IPR002781">
    <property type="entry name" value="TM_pro_TauE-like"/>
</dbReference>
<evidence type="ECO:0000256" key="2">
    <source>
        <dbReference type="ARBA" id="ARBA00009142"/>
    </source>
</evidence>
<keyword evidence="10" id="KW-1185">Reference proteome</keyword>
<evidence type="ECO:0000313" key="10">
    <source>
        <dbReference type="Proteomes" id="UP000245639"/>
    </source>
</evidence>
<dbReference type="RefSeq" id="WP_116711512.1">
    <property type="nucleotide sequence ID" value="NZ_QEKW01000035.1"/>
</dbReference>
<feature type="transmembrane region" description="Helical" evidence="8">
    <location>
        <begin position="99"/>
        <end position="116"/>
    </location>
</feature>
<feature type="transmembrane region" description="Helical" evidence="8">
    <location>
        <begin position="163"/>
        <end position="185"/>
    </location>
</feature>